<dbReference type="InterPro" id="IPR006665">
    <property type="entry name" value="OmpA-like"/>
</dbReference>
<dbReference type="PANTHER" id="PTHR30329:SF21">
    <property type="entry name" value="LIPOPROTEIN YIAD-RELATED"/>
    <property type="match status" value="1"/>
</dbReference>
<feature type="domain" description="OmpA-like" evidence="7">
    <location>
        <begin position="97"/>
        <end position="215"/>
    </location>
</feature>
<accession>A0A3D8HG71</accession>
<dbReference type="EMBL" id="QREV01000014">
    <property type="protein sequence ID" value="RDU49672.1"/>
    <property type="molecule type" value="Genomic_DNA"/>
</dbReference>
<dbReference type="InterPro" id="IPR006664">
    <property type="entry name" value="OMP_bac"/>
</dbReference>
<dbReference type="PANTHER" id="PTHR30329">
    <property type="entry name" value="STATOR ELEMENT OF FLAGELLAR MOTOR COMPLEX"/>
    <property type="match status" value="1"/>
</dbReference>
<comment type="subcellular location">
    <subcellularLocation>
        <location evidence="1">Cell outer membrane</location>
    </subcellularLocation>
</comment>
<dbReference type="Gene3D" id="3.30.1330.60">
    <property type="entry name" value="OmpA-like domain"/>
    <property type="match status" value="1"/>
</dbReference>
<reference evidence="8 11" key="2">
    <citation type="submission" date="2020-08" db="EMBL/GenBank/DDBJ databases">
        <title>Genome public.</title>
        <authorList>
            <person name="Liu C."/>
            <person name="Sun Q."/>
        </authorList>
    </citation>
    <scope>NUCLEOTIDE SEQUENCE [LARGE SCALE GENOMIC DNA]</scope>
    <source>
        <strain evidence="8 11">426_9</strain>
    </source>
</reference>
<evidence type="ECO:0000259" key="7">
    <source>
        <dbReference type="PROSITE" id="PS51123"/>
    </source>
</evidence>
<dbReference type="GO" id="GO:0009279">
    <property type="term" value="C:cell outer membrane"/>
    <property type="evidence" value="ECO:0007669"/>
    <property type="project" value="UniProtKB-SubCell"/>
</dbReference>
<evidence type="ECO:0000256" key="5">
    <source>
        <dbReference type="SAM" id="Phobius"/>
    </source>
</evidence>
<name>A0A3D8HG71_9BACT</name>
<dbReference type="Pfam" id="PF13488">
    <property type="entry name" value="Gly-zipper_Omp"/>
    <property type="match status" value="1"/>
</dbReference>
<dbReference type="CDD" id="cd07185">
    <property type="entry name" value="OmpA_C-like"/>
    <property type="match status" value="1"/>
</dbReference>
<evidence type="ECO:0000256" key="2">
    <source>
        <dbReference type="ARBA" id="ARBA00023136"/>
    </source>
</evidence>
<feature type="transmembrane region" description="Helical" evidence="5">
    <location>
        <begin position="45"/>
        <end position="70"/>
    </location>
</feature>
<evidence type="ECO:0000313" key="9">
    <source>
        <dbReference type="EMBL" id="RDU49672.1"/>
    </source>
</evidence>
<feature type="signal peptide" evidence="6">
    <location>
        <begin position="1"/>
        <end position="22"/>
    </location>
</feature>
<evidence type="ECO:0000256" key="4">
    <source>
        <dbReference type="PROSITE-ProRule" id="PRU00473"/>
    </source>
</evidence>
<dbReference type="InterPro" id="IPR039567">
    <property type="entry name" value="Gly-zipper"/>
</dbReference>
<dbReference type="PRINTS" id="PR01021">
    <property type="entry name" value="OMPADOMAIN"/>
</dbReference>
<evidence type="ECO:0000313" key="10">
    <source>
        <dbReference type="Proteomes" id="UP000256321"/>
    </source>
</evidence>
<evidence type="ECO:0000313" key="8">
    <source>
        <dbReference type="EMBL" id="MBC8601687.1"/>
    </source>
</evidence>
<keyword evidence="5" id="KW-1133">Transmembrane helix</keyword>
<dbReference type="InterPro" id="IPR006690">
    <property type="entry name" value="OMPA-like_CS"/>
</dbReference>
<evidence type="ECO:0000256" key="1">
    <source>
        <dbReference type="ARBA" id="ARBA00004442"/>
    </source>
</evidence>
<dbReference type="PROSITE" id="PS51257">
    <property type="entry name" value="PROKAR_LIPOPROTEIN"/>
    <property type="match status" value="1"/>
</dbReference>
<protein>
    <submittedName>
        <fullName evidence="9">OmpA family protein</fullName>
    </submittedName>
</protein>
<evidence type="ECO:0000256" key="6">
    <source>
        <dbReference type="SAM" id="SignalP"/>
    </source>
</evidence>
<dbReference type="Pfam" id="PF00691">
    <property type="entry name" value="OmpA"/>
    <property type="match status" value="1"/>
</dbReference>
<dbReference type="AlphaFoldDB" id="A0A3D8HG71"/>
<dbReference type="PROSITE" id="PS51123">
    <property type="entry name" value="OMPA_2"/>
    <property type="match status" value="1"/>
</dbReference>
<keyword evidence="3" id="KW-0998">Cell outer membrane</keyword>
<dbReference type="InterPro" id="IPR050330">
    <property type="entry name" value="Bact_OuterMem_StrucFunc"/>
</dbReference>
<evidence type="ECO:0000313" key="11">
    <source>
        <dbReference type="Proteomes" id="UP000629596"/>
    </source>
</evidence>
<dbReference type="RefSeq" id="WP_115499175.1">
    <property type="nucleotide sequence ID" value="NZ_JACRTI010000014.1"/>
</dbReference>
<proteinExistence type="predicted"/>
<keyword evidence="6" id="KW-0732">Signal</keyword>
<dbReference type="EMBL" id="JACRTI010000014">
    <property type="protein sequence ID" value="MBC8601687.1"/>
    <property type="molecule type" value="Genomic_DNA"/>
</dbReference>
<gene>
    <name evidence="9" type="ORF">DWU89_08305</name>
    <name evidence="8" type="ORF">H8784_08120</name>
</gene>
<organism evidence="9 10">
    <name type="scientific">Parabacteroides acidifaciens</name>
    <dbReference type="NCBI Taxonomy" id="2290935"/>
    <lineage>
        <taxon>Bacteria</taxon>
        <taxon>Pseudomonadati</taxon>
        <taxon>Bacteroidota</taxon>
        <taxon>Bacteroidia</taxon>
        <taxon>Bacteroidales</taxon>
        <taxon>Tannerellaceae</taxon>
        <taxon>Parabacteroides</taxon>
    </lineage>
</organism>
<dbReference type="Proteomes" id="UP000629596">
    <property type="component" value="Unassembled WGS sequence"/>
</dbReference>
<sequence>MRNFKLLSVLLLCMAVVFTSCGTWNNTAKGTAIGVGGGAAVGAGVGALAGNTALGSIIGAAVGGTAGALIGKKMDKQKKELEATLPEEATVETINDGEALRVTFDSGILFATNSSTVSAASKSALRNLATSLNANPDTDIKIIGHTDNTGKVDYNQTLSEKRAKSVFDYLMEDQGVSSKRMTYEGKGIHEPVADNNTPEGRALNRRVEIIILPNQKMVEEAQQGTLR</sequence>
<keyword evidence="2 4" id="KW-0472">Membrane</keyword>
<dbReference type="SUPFAM" id="SSF103088">
    <property type="entry name" value="OmpA-like"/>
    <property type="match status" value="1"/>
</dbReference>
<dbReference type="Proteomes" id="UP000256321">
    <property type="component" value="Unassembled WGS sequence"/>
</dbReference>
<keyword evidence="11" id="KW-1185">Reference proteome</keyword>
<keyword evidence="5" id="KW-0812">Transmembrane</keyword>
<evidence type="ECO:0000256" key="3">
    <source>
        <dbReference type="ARBA" id="ARBA00023237"/>
    </source>
</evidence>
<reference evidence="9 10" key="1">
    <citation type="submission" date="2018-07" db="EMBL/GenBank/DDBJ databases">
        <title>Parabacteroides acidifaciens nov. sp., isolated from human feces.</title>
        <authorList>
            <person name="Wang Y.J."/>
        </authorList>
    </citation>
    <scope>NUCLEOTIDE SEQUENCE [LARGE SCALE GENOMIC DNA]</scope>
    <source>
        <strain evidence="9 10">426-9</strain>
    </source>
</reference>
<dbReference type="PROSITE" id="PS01068">
    <property type="entry name" value="OMPA_1"/>
    <property type="match status" value="1"/>
</dbReference>
<feature type="chain" id="PRO_5017772948" evidence="6">
    <location>
        <begin position="23"/>
        <end position="227"/>
    </location>
</feature>
<dbReference type="InterPro" id="IPR036737">
    <property type="entry name" value="OmpA-like_sf"/>
</dbReference>
<comment type="caution">
    <text evidence="9">The sequence shown here is derived from an EMBL/GenBank/DDBJ whole genome shotgun (WGS) entry which is preliminary data.</text>
</comment>